<name>A0A1W1BBV6_9ZZZZ</name>
<reference evidence="3" key="1">
    <citation type="submission" date="2016-10" db="EMBL/GenBank/DDBJ databases">
        <authorList>
            <person name="de Groot N.N."/>
        </authorList>
    </citation>
    <scope>NUCLEOTIDE SEQUENCE</scope>
</reference>
<feature type="domain" description="Helix-hairpin-helix DNA-binding motif class 1" evidence="2">
    <location>
        <begin position="60"/>
        <end position="79"/>
    </location>
</feature>
<feature type="compositionally biased region" description="Basic residues" evidence="1">
    <location>
        <begin position="125"/>
        <end position="136"/>
    </location>
</feature>
<protein>
    <submittedName>
        <fullName evidence="3">Histone H1</fullName>
    </submittedName>
</protein>
<dbReference type="AlphaFoldDB" id="A0A1W1BBV6"/>
<dbReference type="InterPro" id="IPR003583">
    <property type="entry name" value="Hlx-hairpin-Hlx_DNA-bd_motif"/>
</dbReference>
<dbReference type="PANTHER" id="PTHR21180:SF32">
    <property type="entry name" value="ENDONUCLEASE_EXONUCLEASE_PHOSPHATASE FAMILY DOMAIN-CONTAINING PROTEIN 1"/>
    <property type="match status" value="1"/>
</dbReference>
<proteinExistence type="predicted"/>
<gene>
    <name evidence="3" type="ORF">MNB_SV-8-579</name>
</gene>
<feature type="compositionally biased region" description="Basic residues" evidence="1">
    <location>
        <begin position="160"/>
        <end position="187"/>
    </location>
</feature>
<accession>A0A1W1BBV6</accession>
<dbReference type="GO" id="GO:0015627">
    <property type="term" value="C:type II protein secretion system complex"/>
    <property type="evidence" value="ECO:0007669"/>
    <property type="project" value="TreeGrafter"/>
</dbReference>
<feature type="compositionally biased region" description="Basic and acidic residues" evidence="1">
    <location>
        <begin position="115"/>
        <end position="124"/>
    </location>
</feature>
<dbReference type="PANTHER" id="PTHR21180">
    <property type="entry name" value="ENDONUCLEASE/EXONUCLEASE/PHOSPHATASE FAMILY DOMAIN-CONTAINING PROTEIN 1"/>
    <property type="match status" value="1"/>
</dbReference>
<dbReference type="GO" id="GO:0030527">
    <property type="term" value="F:structural constituent of chromatin"/>
    <property type="evidence" value="ECO:0007669"/>
    <property type="project" value="InterPro"/>
</dbReference>
<sequence>MLKKVIMGFLVLATSALFGMSLSKLNSASKAELMEINGIGDVKAAAIIKERRHGKFKSFEDVQRVEGIGEQTAANIKNDVKSAADVKKVKKTTKKRVSKKKKDVKEKAAKKRTSSKKDVKEKAEKKHKKTKSKAKKEKKEKAEKTTKKRKIKSMDDKKKELKKKTKKTKTKKTKAKKTKKTKSKKKN</sequence>
<dbReference type="InterPro" id="IPR005819">
    <property type="entry name" value="H1/H5"/>
</dbReference>
<dbReference type="GO" id="GO:0000786">
    <property type="term" value="C:nucleosome"/>
    <property type="evidence" value="ECO:0007669"/>
    <property type="project" value="InterPro"/>
</dbReference>
<dbReference type="Gene3D" id="1.10.150.280">
    <property type="entry name" value="AF1531-like domain"/>
    <property type="match status" value="1"/>
</dbReference>
<dbReference type="GO" id="GO:0006334">
    <property type="term" value="P:nucleosome assembly"/>
    <property type="evidence" value="ECO:0007669"/>
    <property type="project" value="InterPro"/>
</dbReference>
<dbReference type="PRINTS" id="PR00624">
    <property type="entry name" value="HISTONEH5"/>
</dbReference>
<dbReference type="Pfam" id="PF12836">
    <property type="entry name" value="HHH_3"/>
    <property type="match status" value="1"/>
</dbReference>
<feature type="domain" description="Helix-hairpin-helix DNA-binding motif class 1" evidence="2">
    <location>
        <begin position="31"/>
        <end position="50"/>
    </location>
</feature>
<evidence type="ECO:0000259" key="2">
    <source>
        <dbReference type="SMART" id="SM00278"/>
    </source>
</evidence>
<feature type="region of interest" description="Disordered" evidence="1">
    <location>
        <begin position="79"/>
        <end position="187"/>
    </location>
</feature>
<dbReference type="InterPro" id="IPR051675">
    <property type="entry name" value="Endo/Exo/Phosphatase_dom_1"/>
</dbReference>
<dbReference type="SMART" id="SM00278">
    <property type="entry name" value="HhH1"/>
    <property type="match status" value="2"/>
</dbReference>
<feature type="compositionally biased region" description="Basic residues" evidence="1">
    <location>
        <begin position="88"/>
        <end position="114"/>
    </location>
</feature>
<dbReference type="GO" id="GO:0015628">
    <property type="term" value="P:protein secretion by the type II secretion system"/>
    <property type="evidence" value="ECO:0007669"/>
    <property type="project" value="TreeGrafter"/>
</dbReference>
<dbReference type="GO" id="GO:0006281">
    <property type="term" value="P:DNA repair"/>
    <property type="evidence" value="ECO:0007669"/>
    <property type="project" value="InterPro"/>
</dbReference>
<dbReference type="InterPro" id="IPR010994">
    <property type="entry name" value="RuvA_2-like"/>
</dbReference>
<evidence type="ECO:0000256" key="1">
    <source>
        <dbReference type="SAM" id="MobiDB-lite"/>
    </source>
</evidence>
<dbReference type="GO" id="GO:0003677">
    <property type="term" value="F:DNA binding"/>
    <property type="evidence" value="ECO:0007669"/>
    <property type="project" value="InterPro"/>
</dbReference>
<dbReference type="SUPFAM" id="SSF47781">
    <property type="entry name" value="RuvA domain 2-like"/>
    <property type="match status" value="1"/>
</dbReference>
<evidence type="ECO:0000313" key="3">
    <source>
        <dbReference type="EMBL" id="SFV51071.1"/>
    </source>
</evidence>
<dbReference type="EMBL" id="FPHD01000011">
    <property type="protein sequence ID" value="SFV51071.1"/>
    <property type="molecule type" value="Genomic_DNA"/>
</dbReference>
<organism evidence="3">
    <name type="scientific">hydrothermal vent metagenome</name>
    <dbReference type="NCBI Taxonomy" id="652676"/>
    <lineage>
        <taxon>unclassified sequences</taxon>
        <taxon>metagenomes</taxon>
        <taxon>ecological metagenomes</taxon>
    </lineage>
</organism>